<dbReference type="Gene3D" id="1.20.1540.10">
    <property type="entry name" value="Rhomboid-like"/>
    <property type="match status" value="1"/>
</dbReference>
<dbReference type="SUPFAM" id="SSF144091">
    <property type="entry name" value="Rhomboid-like"/>
    <property type="match status" value="1"/>
</dbReference>
<dbReference type="InterPro" id="IPR035952">
    <property type="entry name" value="Rhomboid-like_sf"/>
</dbReference>
<evidence type="ECO:0000256" key="4">
    <source>
        <dbReference type="ARBA" id="ARBA00022692"/>
    </source>
</evidence>
<feature type="transmembrane region" description="Helical" evidence="8">
    <location>
        <begin position="55"/>
        <end position="74"/>
    </location>
</feature>
<evidence type="ECO:0000256" key="2">
    <source>
        <dbReference type="ARBA" id="ARBA00009045"/>
    </source>
</evidence>
<sequence length="206" mass="21387">MRGAGGRAPGPMPRWKSAGVAVVGFVAVLYLLELIDSIMGGRLDSLGIEPRTIDGLWGIVFAPLLHFGWPHLFANTLPLLVLGYVLALSGVGRAAAVTAIVWVIGGAGVWLFGGAGTEVAGASVIVFGWLVYLLARGVFTRHWADIVVGVLILVAYGSLLWGVLPSSPHVSWLGHLFGAVGGFAAAWLLGRDPSGDGRAAQGKIGE</sequence>
<organism evidence="10 11">
    <name type="scientific">Tomitella cavernea</name>
    <dbReference type="NCBI Taxonomy" id="1387982"/>
    <lineage>
        <taxon>Bacteria</taxon>
        <taxon>Bacillati</taxon>
        <taxon>Actinomycetota</taxon>
        <taxon>Actinomycetes</taxon>
        <taxon>Mycobacteriales</taxon>
        <taxon>Tomitella</taxon>
    </lineage>
</organism>
<gene>
    <name evidence="10" type="ORF">GCM10023353_28190</name>
</gene>
<keyword evidence="7 8" id="KW-0472">Membrane</keyword>
<feature type="transmembrane region" description="Helical" evidence="8">
    <location>
        <begin position="146"/>
        <end position="164"/>
    </location>
</feature>
<keyword evidence="4 8" id="KW-0812">Transmembrane</keyword>
<evidence type="ECO:0000256" key="8">
    <source>
        <dbReference type="SAM" id="Phobius"/>
    </source>
</evidence>
<feature type="transmembrane region" description="Helical" evidence="8">
    <location>
        <begin position="110"/>
        <end position="134"/>
    </location>
</feature>
<evidence type="ECO:0000256" key="6">
    <source>
        <dbReference type="ARBA" id="ARBA00022989"/>
    </source>
</evidence>
<keyword evidence="3 10" id="KW-0645">Protease</keyword>
<evidence type="ECO:0000256" key="7">
    <source>
        <dbReference type="ARBA" id="ARBA00023136"/>
    </source>
</evidence>
<evidence type="ECO:0000256" key="3">
    <source>
        <dbReference type="ARBA" id="ARBA00022670"/>
    </source>
</evidence>
<evidence type="ECO:0000259" key="9">
    <source>
        <dbReference type="Pfam" id="PF01694"/>
    </source>
</evidence>
<dbReference type="PANTHER" id="PTHR43066:SF1">
    <property type="entry name" value="RHOMBOID PROTEIN 2"/>
    <property type="match status" value="1"/>
</dbReference>
<protein>
    <submittedName>
        <fullName evidence="10">Rhomboid family intramembrane serine protease</fullName>
    </submittedName>
</protein>
<keyword evidence="11" id="KW-1185">Reference proteome</keyword>
<evidence type="ECO:0000313" key="10">
    <source>
        <dbReference type="EMBL" id="GAA4819077.1"/>
    </source>
</evidence>
<dbReference type="RefSeq" id="WP_200175304.1">
    <property type="nucleotide sequence ID" value="NZ_BAABKQ010000001.1"/>
</dbReference>
<name>A0ABP9CVA3_9ACTN</name>
<keyword evidence="5" id="KW-0378">Hydrolase</keyword>
<dbReference type="GO" id="GO:0006508">
    <property type="term" value="P:proteolysis"/>
    <property type="evidence" value="ECO:0007669"/>
    <property type="project" value="UniProtKB-KW"/>
</dbReference>
<evidence type="ECO:0000256" key="1">
    <source>
        <dbReference type="ARBA" id="ARBA00004141"/>
    </source>
</evidence>
<comment type="caution">
    <text evidence="10">The sequence shown here is derived from an EMBL/GenBank/DDBJ whole genome shotgun (WGS) entry which is preliminary data.</text>
</comment>
<dbReference type="GO" id="GO:0008233">
    <property type="term" value="F:peptidase activity"/>
    <property type="evidence" value="ECO:0007669"/>
    <property type="project" value="UniProtKB-KW"/>
</dbReference>
<evidence type="ECO:0000313" key="11">
    <source>
        <dbReference type="Proteomes" id="UP001500839"/>
    </source>
</evidence>
<feature type="transmembrane region" description="Helical" evidence="8">
    <location>
        <begin position="81"/>
        <end position="104"/>
    </location>
</feature>
<dbReference type="EMBL" id="BAABKQ010000001">
    <property type="protein sequence ID" value="GAA4819077.1"/>
    <property type="molecule type" value="Genomic_DNA"/>
</dbReference>
<dbReference type="PANTHER" id="PTHR43066">
    <property type="entry name" value="RHOMBOID-RELATED PROTEIN"/>
    <property type="match status" value="1"/>
</dbReference>
<keyword evidence="6 8" id="KW-1133">Transmembrane helix</keyword>
<feature type="transmembrane region" description="Helical" evidence="8">
    <location>
        <begin position="170"/>
        <end position="189"/>
    </location>
</feature>
<reference evidence="11" key="1">
    <citation type="journal article" date="2019" name="Int. J. Syst. Evol. Microbiol.">
        <title>The Global Catalogue of Microorganisms (GCM) 10K type strain sequencing project: providing services to taxonomists for standard genome sequencing and annotation.</title>
        <authorList>
            <consortium name="The Broad Institute Genomics Platform"/>
            <consortium name="The Broad Institute Genome Sequencing Center for Infectious Disease"/>
            <person name="Wu L."/>
            <person name="Ma J."/>
        </authorList>
    </citation>
    <scope>NUCLEOTIDE SEQUENCE [LARGE SCALE GENOMIC DNA]</scope>
    <source>
        <strain evidence="11">JCM 18542</strain>
    </source>
</reference>
<feature type="domain" description="Peptidase S54 rhomboid" evidence="9">
    <location>
        <begin position="56"/>
        <end position="191"/>
    </location>
</feature>
<feature type="transmembrane region" description="Helical" evidence="8">
    <location>
        <begin position="17"/>
        <end position="35"/>
    </location>
</feature>
<comment type="similarity">
    <text evidence="2">Belongs to the peptidase S54 family.</text>
</comment>
<accession>A0ABP9CVA3</accession>
<comment type="subcellular location">
    <subcellularLocation>
        <location evidence="1">Membrane</location>
        <topology evidence="1">Multi-pass membrane protein</topology>
    </subcellularLocation>
</comment>
<evidence type="ECO:0000256" key="5">
    <source>
        <dbReference type="ARBA" id="ARBA00022801"/>
    </source>
</evidence>
<dbReference type="Proteomes" id="UP001500839">
    <property type="component" value="Unassembled WGS sequence"/>
</dbReference>
<proteinExistence type="inferred from homology"/>
<dbReference type="InterPro" id="IPR022764">
    <property type="entry name" value="Peptidase_S54_rhomboid_dom"/>
</dbReference>
<dbReference type="Pfam" id="PF01694">
    <property type="entry name" value="Rhomboid"/>
    <property type="match status" value="1"/>
</dbReference>